<dbReference type="PRINTS" id="PR00625">
    <property type="entry name" value="JDOMAIN"/>
</dbReference>
<dbReference type="InterPro" id="IPR036869">
    <property type="entry name" value="J_dom_sf"/>
</dbReference>
<evidence type="ECO:0000259" key="7">
    <source>
        <dbReference type="PROSITE" id="PS50097"/>
    </source>
</evidence>
<evidence type="ECO:0008006" key="10">
    <source>
        <dbReference type="Google" id="ProtNLM"/>
    </source>
</evidence>
<feature type="region of interest" description="Disordered" evidence="5">
    <location>
        <begin position="1071"/>
        <end position="1140"/>
    </location>
</feature>
<dbReference type="InterPro" id="IPR000210">
    <property type="entry name" value="BTB/POZ_dom"/>
</dbReference>
<feature type="domain" description="BTB" evidence="7">
    <location>
        <begin position="903"/>
        <end position="976"/>
    </location>
</feature>
<evidence type="ECO:0000313" key="9">
    <source>
        <dbReference type="Proteomes" id="UP000092460"/>
    </source>
</evidence>
<feature type="compositionally biased region" description="Low complexity" evidence="5">
    <location>
        <begin position="483"/>
        <end position="509"/>
    </location>
</feature>
<keyword evidence="3" id="KW-0853">WD repeat</keyword>
<reference evidence="9" key="1">
    <citation type="submission" date="2015-01" db="EMBL/GenBank/DDBJ databases">
        <authorList>
            <person name="Aksoy S."/>
            <person name="Warren W."/>
            <person name="Wilson R.K."/>
        </authorList>
    </citation>
    <scope>NUCLEOTIDE SEQUENCE [LARGE SCALE GENOMIC DNA]</scope>
    <source>
        <strain evidence="9">IAEA</strain>
    </source>
</reference>
<evidence type="ECO:0000256" key="3">
    <source>
        <dbReference type="ARBA" id="ARBA00022574"/>
    </source>
</evidence>
<dbReference type="SUPFAM" id="SSF54695">
    <property type="entry name" value="POZ domain"/>
    <property type="match status" value="1"/>
</dbReference>
<comment type="similarity">
    <text evidence="1">Belongs to the KCTD3 family.</text>
</comment>
<feature type="compositionally biased region" description="Low complexity" evidence="5">
    <location>
        <begin position="262"/>
        <end position="274"/>
    </location>
</feature>
<feature type="region of interest" description="Disordered" evidence="5">
    <location>
        <begin position="261"/>
        <end position="280"/>
    </location>
</feature>
<dbReference type="CDD" id="cd18363">
    <property type="entry name" value="BTB_POZ_KCTD3-like"/>
    <property type="match status" value="1"/>
</dbReference>
<feature type="compositionally biased region" description="Polar residues" evidence="5">
    <location>
        <begin position="617"/>
        <end position="636"/>
    </location>
</feature>
<dbReference type="Gene3D" id="3.30.710.10">
    <property type="entry name" value="Potassium Channel Kv1.1, Chain A"/>
    <property type="match status" value="1"/>
</dbReference>
<dbReference type="EMBL" id="JXJN01024708">
    <property type="status" value="NOT_ANNOTATED_CDS"/>
    <property type="molecule type" value="Genomic_DNA"/>
</dbReference>
<evidence type="ECO:0000256" key="1">
    <source>
        <dbReference type="ARBA" id="ARBA00009572"/>
    </source>
</evidence>
<evidence type="ECO:0000256" key="5">
    <source>
        <dbReference type="SAM" id="MobiDB-lite"/>
    </source>
</evidence>
<dbReference type="VEuPathDB" id="VectorBase:GPPI047643"/>
<evidence type="ECO:0000256" key="4">
    <source>
        <dbReference type="ARBA" id="ARBA00022737"/>
    </source>
</evidence>
<keyword evidence="4" id="KW-0677">Repeat</keyword>
<dbReference type="AlphaFoldDB" id="A0A1B0C2V5"/>
<dbReference type="SMART" id="SM00225">
    <property type="entry name" value="BTB"/>
    <property type="match status" value="1"/>
</dbReference>
<name>A0A1B0C2V5_9MUSC</name>
<feature type="region of interest" description="Disordered" evidence="5">
    <location>
        <begin position="449"/>
        <end position="570"/>
    </location>
</feature>
<dbReference type="PROSITE" id="PS50076">
    <property type="entry name" value="DNAJ_2"/>
    <property type="match status" value="1"/>
</dbReference>
<feature type="compositionally biased region" description="Low complexity" evidence="5">
    <location>
        <begin position="550"/>
        <end position="568"/>
    </location>
</feature>
<dbReference type="SUPFAM" id="SSF46565">
    <property type="entry name" value="Chaperone J-domain"/>
    <property type="match status" value="1"/>
</dbReference>
<reference evidence="8" key="2">
    <citation type="submission" date="2020-05" db="UniProtKB">
        <authorList>
            <consortium name="EnsemblMetazoa"/>
        </authorList>
    </citation>
    <scope>IDENTIFICATION</scope>
    <source>
        <strain evidence="8">IAEA</strain>
    </source>
</reference>
<feature type="compositionally biased region" description="Polar residues" evidence="5">
    <location>
        <begin position="1117"/>
        <end position="1129"/>
    </location>
</feature>
<dbReference type="Gene3D" id="1.10.287.110">
    <property type="entry name" value="DnaJ domain"/>
    <property type="match status" value="1"/>
</dbReference>
<dbReference type="SMART" id="SM00271">
    <property type="entry name" value="DnaJ"/>
    <property type="match status" value="1"/>
</dbReference>
<accession>A0A1B0C2V5</accession>
<evidence type="ECO:0000256" key="2">
    <source>
        <dbReference type="ARBA" id="ARBA00022553"/>
    </source>
</evidence>
<dbReference type="CDD" id="cd06257">
    <property type="entry name" value="DnaJ"/>
    <property type="match status" value="1"/>
</dbReference>
<dbReference type="Pfam" id="PF00226">
    <property type="entry name" value="DnaJ"/>
    <property type="match status" value="1"/>
</dbReference>
<feature type="region of interest" description="Disordered" evidence="5">
    <location>
        <begin position="1"/>
        <end position="25"/>
    </location>
</feature>
<dbReference type="PROSITE" id="PS50097">
    <property type="entry name" value="BTB"/>
    <property type="match status" value="1"/>
</dbReference>
<dbReference type="STRING" id="67801.A0A1B0C2V5"/>
<keyword evidence="9" id="KW-1185">Reference proteome</keyword>
<dbReference type="FunFam" id="3.30.710.10:FF:000038">
    <property type="entry name" value="BTB/POZ domain-containing protein KCTD3 isoform X1"/>
    <property type="match status" value="1"/>
</dbReference>
<dbReference type="EnsemblMetazoa" id="GPPI047643-RA">
    <property type="protein sequence ID" value="GPPI047643-PA"/>
    <property type="gene ID" value="GPPI047643"/>
</dbReference>
<dbReference type="InterPro" id="IPR001623">
    <property type="entry name" value="DnaJ_domain"/>
</dbReference>
<feature type="region of interest" description="Disordered" evidence="5">
    <location>
        <begin position="592"/>
        <end position="638"/>
    </location>
</feature>
<dbReference type="InterPro" id="IPR032843">
    <property type="entry name" value="Jiv"/>
</dbReference>
<feature type="domain" description="J" evidence="6">
    <location>
        <begin position="772"/>
        <end position="836"/>
    </location>
</feature>
<dbReference type="PANTHER" id="PTHR44665">
    <property type="entry name" value="DNAJ HOMOLOG SUBFAMILY C MEMBER 14"/>
    <property type="match status" value="1"/>
</dbReference>
<feature type="compositionally biased region" description="Low complexity" evidence="5">
    <location>
        <begin position="601"/>
        <end position="611"/>
    </location>
</feature>
<dbReference type="PANTHER" id="PTHR44665:SF1">
    <property type="entry name" value="DNAJ HOMOLOG SUBFAMILY C MEMBER 14"/>
    <property type="match status" value="1"/>
</dbReference>
<evidence type="ECO:0000313" key="8">
    <source>
        <dbReference type="EnsemblMetazoa" id="GPPI047643-PA"/>
    </source>
</evidence>
<dbReference type="Proteomes" id="UP000092460">
    <property type="component" value="Unassembled WGS sequence"/>
</dbReference>
<dbReference type="EMBL" id="JXJN01024709">
    <property type="status" value="NOT_ANNOTATED_CDS"/>
    <property type="molecule type" value="Genomic_DNA"/>
</dbReference>
<proteinExistence type="inferred from homology"/>
<feature type="compositionally biased region" description="Low complexity" evidence="5">
    <location>
        <begin position="1094"/>
        <end position="1108"/>
    </location>
</feature>
<sequence length="1185" mass="132759">MSLPTGNDGKPGGEDYYAGNNTKPLQTCHQPQTAPALLQWSNHLMGGHHTFLQQHQQHLYNMQAQAAYAAAPSAGGQQETYSVLRMGNGNFLKIYHCPENTIGPMSVEAPFTLSANSYNQHQPHLQTTYQHHFPQQPSQQQQHTVASTTTGAPQMFNSYELFSSNTLTQLPTPEVTPLLVLGTSANDNNQNSNKNPAQTKVNMTINNGNSVSEATSNANAATMIINNLVSNWSPNLTGGVYTQFGSQANQHQDEIVLHTKQQQHQQQQQATLQQSLPLKDENDDKYITATSLNQFEEDAENESNSEVVPSQTMPMPMPPQHTDQIFSKDGIATNSANAPIAIPSDLAANSTNPANCLLKEETPHAPKKRIVAEVKPMRMTYSDVLSKLNNQQEHKQSTSLQNQSNIQNNRGNQKTNNVNANTTSLISNANGLSNRRSLDEITLQMRSIKKSPVHENKENVQNTSTQPIANNKTVINKRSSVMINNNSNNGNNTTSQKQQQTQKIQNNKTANANTDISARKRPTNVKRFNDTDLETNYNGVKIHEPRKSSKSISPSTASNNSSAASNANPMYGRKATKSFNLISNSYQTNITNQQQRSRFQSHSNASYSYSSTKRGRNNSSNFVPSNGNSSPYSQSGADHHKRNYEFAKRFLQAWYIFTMKILTWLFYLIYDIVVLGCSILYEHLLINYESGRLYIQQLHRELKQNSNKPSIWIKNRYRRFDARFSKTSKWAFWRRLYKKKPPESLNETFKDGRLPQTGEEAMYSLLNCKGKDAYSILGVPPNCSQEQIRKHYKKIAVLVHPDKNKQPGAEEAFKVLQRAFELIGEPENRLAYDQSLAEALHAEKAWTELHDLLSQLQTKITEAANTIRCSTCGLRHPRKLADRPHYAARECASCKIKHSAREGDIWAETSMMGLRWKFSTSRQTLTWIPDTFFTALLSGRISSLKDETGAIFIDRDPTLFSRILNYLRTKEIDIKNCEIRSLRHESEYYGLTPLVKRLALCEDLNHSSCGDVLFYGFLPVAPIPPNENMVINQNTSASSEATGNLPQPSVSNYVNASAAVSVASEICVPSTSSASASNGSNARPGSMVRVPEPSNISNRHSSHSRNSSWDLRLGRGNSATQDNRCWSNNRGEHSRNPSLDFVRHSRNSSADLNKLIRNDIGLVFSPTLNFNWVDPLRVQIIKAHQ</sequence>
<evidence type="ECO:0000259" key="6">
    <source>
        <dbReference type="PROSITE" id="PS50076"/>
    </source>
</evidence>
<dbReference type="GO" id="GO:0051260">
    <property type="term" value="P:protein homooligomerization"/>
    <property type="evidence" value="ECO:0007669"/>
    <property type="project" value="InterPro"/>
</dbReference>
<dbReference type="InterPro" id="IPR052317">
    <property type="entry name" value="Viral_replicn-host_int_reg"/>
</dbReference>
<feature type="compositionally biased region" description="Low complexity" evidence="5">
    <location>
        <begin position="1071"/>
        <end position="1086"/>
    </location>
</feature>
<keyword evidence="2" id="KW-0597">Phosphoprotein</keyword>
<feature type="region of interest" description="Disordered" evidence="5">
    <location>
        <begin position="389"/>
        <end position="419"/>
    </location>
</feature>
<organism evidence="8 9">
    <name type="scientific">Glossina palpalis gambiensis</name>
    <dbReference type="NCBI Taxonomy" id="67801"/>
    <lineage>
        <taxon>Eukaryota</taxon>
        <taxon>Metazoa</taxon>
        <taxon>Ecdysozoa</taxon>
        <taxon>Arthropoda</taxon>
        <taxon>Hexapoda</taxon>
        <taxon>Insecta</taxon>
        <taxon>Pterygota</taxon>
        <taxon>Neoptera</taxon>
        <taxon>Endopterygota</taxon>
        <taxon>Diptera</taxon>
        <taxon>Brachycera</taxon>
        <taxon>Muscomorpha</taxon>
        <taxon>Hippoboscoidea</taxon>
        <taxon>Glossinidae</taxon>
        <taxon>Glossina</taxon>
    </lineage>
</organism>
<feature type="compositionally biased region" description="Polar residues" evidence="5">
    <location>
        <begin position="459"/>
        <end position="482"/>
    </location>
</feature>
<dbReference type="Pfam" id="PF14901">
    <property type="entry name" value="Jiv90"/>
    <property type="match status" value="1"/>
</dbReference>
<protein>
    <recommendedName>
        <fullName evidence="10">J domain-containing protein</fullName>
    </recommendedName>
</protein>
<dbReference type="InterPro" id="IPR011333">
    <property type="entry name" value="SKP1/BTB/POZ_sf"/>
</dbReference>